<dbReference type="PRINTS" id="PR00973">
    <property type="entry name" value="RIBOSOMALS17"/>
</dbReference>
<dbReference type="EMBL" id="JBBPBM010000009">
    <property type="protein sequence ID" value="KAK8568718.1"/>
    <property type="molecule type" value="Genomic_DNA"/>
</dbReference>
<evidence type="ECO:0000313" key="6">
    <source>
        <dbReference type="EMBL" id="KAK8568718.1"/>
    </source>
</evidence>
<dbReference type="Pfam" id="PF16205">
    <property type="entry name" value="Ribosomal_S17_N"/>
    <property type="match status" value="1"/>
</dbReference>
<dbReference type="InterPro" id="IPR032440">
    <property type="entry name" value="Ribosomal_uS17_N"/>
</dbReference>
<keyword evidence="7" id="KW-1185">Reference proteome</keyword>
<reference evidence="6 7" key="1">
    <citation type="journal article" date="2024" name="G3 (Bethesda)">
        <title>Genome assembly of Hibiscus sabdariffa L. provides insights into metabolisms of medicinal natural products.</title>
        <authorList>
            <person name="Kim T."/>
        </authorList>
    </citation>
    <scope>NUCLEOTIDE SEQUENCE [LARGE SCALE GENOMIC DNA]</scope>
    <source>
        <strain evidence="6">TK-2024</strain>
        <tissue evidence="6">Old leaves</tissue>
    </source>
</reference>
<dbReference type="CDD" id="cd00364">
    <property type="entry name" value="Ribosomal_uS17"/>
    <property type="match status" value="1"/>
</dbReference>
<dbReference type="InterPro" id="IPR012340">
    <property type="entry name" value="NA-bd_OB-fold"/>
</dbReference>
<keyword evidence="2 4" id="KW-0689">Ribosomal protein</keyword>
<evidence type="ECO:0000256" key="2">
    <source>
        <dbReference type="ARBA" id="ARBA00022980"/>
    </source>
</evidence>
<comment type="similarity">
    <text evidence="1 4">Belongs to the universal ribosomal protein uS17 family.</text>
</comment>
<sequence>MSSIFFLQVCDRFINRRLMQKIYDRAPTAGLQGYAQLHQSILSRLVNWEGVEKSSSLRDFDNHATRILGKFEAIKLYTKCVSALDDPVKLFHGMNTQSSSIMAEQTEKAFLKQPKVFLSSKKSGKGKRPGKGGNRYWKSIGLGFKTPREAIEGTYIDKKCPFTGTVSIRGRILAGTCHSAKMIRTIIVRRNYLHFIKKYQRYEKRHSNIPAHISPCFRVKEGDHVIIGQCRPLSKTVRFNVLKVIPAGSSGGGKKAFTGMLKVERQSVCLTVMHTIHILMASPNTKSHSATWLCSPTKHPASFKFSSRRHRYLNRPPVPVPRSRVRASSNYKGLALIAKANCSKAFLPQALKSSRPSVVCMQRRRNFQPKPSRFYLLNANRNGSG</sequence>
<proteinExistence type="inferred from homology"/>
<dbReference type="SUPFAM" id="SSF50249">
    <property type="entry name" value="Nucleic acid-binding proteins"/>
    <property type="match status" value="1"/>
</dbReference>
<dbReference type="PANTHER" id="PTHR10744">
    <property type="entry name" value="40S RIBOSOMAL PROTEIN S11 FAMILY MEMBER"/>
    <property type="match status" value="1"/>
</dbReference>
<organism evidence="6 7">
    <name type="scientific">Hibiscus sabdariffa</name>
    <name type="common">roselle</name>
    <dbReference type="NCBI Taxonomy" id="183260"/>
    <lineage>
        <taxon>Eukaryota</taxon>
        <taxon>Viridiplantae</taxon>
        <taxon>Streptophyta</taxon>
        <taxon>Embryophyta</taxon>
        <taxon>Tracheophyta</taxon>
        <taxon>Spermatophyta</taxon>
        <taxon>Magnoliopsida</taxon>
        <taxon>eudicotyledons</taxon>
        <taxon>Gunneridae</taxon>
        <taxon>Pentapetalae</taxon>
        <taxon>rosids</taxon>
        <taxon>malvids</taxon>
        <taxon>Malvales</taxon>
        <taxon>Malvaceae</taxon>
        <taxon>Malvoideae</taxon>
        <taxon>Hibiscus</taxon>
    </lineage>
</organism>
<evidence type="ECO:0000256" key="4">
    <source>
        <dbReference type="RuleBase" id="RU003872"/>
    </source>
</evidence>
<evidence type="ECO:0000313" key="7">
    <source>
        <dbReference type="Proteomes" id="UP001472677"/>
    </source>
</evidence>
<evidence type="ECO:0000256" key="1">
    <source>
        <dbReference type="ARBA" id="ARBA00010254"/>
    </source>
</evidence>
<evidence type="ECO:0000259" key="5">
    <source>
        <dbReference type="Pfam" id="PF16205"/>
    </source>
</evidence>
<protein>
    <recommendedName>
        <fullName evidence="5">Small ribosomal subunit protein uS17 N-terminal domain-containing protein</fullName>
    </recommendedName>
</protein>
<evidence type="ECO:0000256" key="3">
    <source>
        <dbReference type="ARBA" id="ARBA00023274"/>
    </source>
</evidence>
<keyword evidence="3 4" id="KW-0687">Ribonucleoprotein</keyword>
<dbReference type="Gene3D" id="2.40.50.1000">
    <property type="match status" value="1"/>
</dbReference>
<name>A0ABR2F191_9ROSI</name>
<accession>A0ABR2F191</accession>
<dbReference type="InterPro" id="IPR000266">
    <property type="entry name" value="Ribosomal_uS17"/>
</dbReference>
<dbReference type="Proteomes" id="UP001472677">
    <property type="component" value="Unassembled WGS sequence"/>
</dbReference>
<dbReference type="PROSITE" id="PS00056">
    <property type="entry name" value="RIBOSOMAL_S17"/>
    <property type="match status" value="1"/>
</dbReference>
<comment type="caution">
    <text evidence="6">The sequence shown here is derived from an EMBL/GenBank/DDBJ whole genome shotgun (WGS) entry which is preliminary data.</text>
</comment>
<dbReference type="PANTHER" id="PTHR10744:SF9">
    <property type="entry name" value="40S RIBOSOMAL PROTEIN S11-RELATED"/>
    <property type="match status" value="1"/>
</dbReference>
<dbReference type="Pfam" id="PF00366">
    <property type="entry name" value="Ribosomal_S17"/>
    <property type="match status" value="1"/>
</dbReference>
<dbReference type="InterPro" id="IPR019979">
    <property type="entry name" value="Ribosomal_uS17_CS"/>
</dbReference>
<feature type="domain" description="Small ribosomal subunit protein uS17 N-terminal" evidence="5">
    <location>
        <begin position="105"/>
        <end position="173"/>
    </location>
</feature>
<gene>
    <name evidence="6" type="ORF">V6N12_007261</name>
</gene>
<dbReference type="NCBIfam" id="TIGR03630">
    <property type="entry name" value="uS17_arch"/>
    <property type="match status" value="1"/>
</dbReference>
<dbReference type="InterPro" id="IPR028333">
    <property type="entry name" value="Ribosomal_uS17_arc/euk"/>
</dbReference>